<evidence type="ECO:0000256" key="1">
    <source>
        <dbReference type="ARBA" id="ARBA00010556"/>
    </source>
</evidence>
<dbReference type="Pfam" id="PF00207">
    <property type="entry name" value="A2M"/>
    <property type="match status" value="1"/>
</dbReference>
<dbReference type="InterPro" id="IPR008930">
    <property type="entry name" value="Terpenoid_cyclase/PrenylTrfase"/>
</dbReference>
<dbReference type="Gene3D" id="1.50.10.20">
    <property type="match status" value="1"/>
</dbReference>
<keyword evidence="4" id="KW-1185">Reference proteome</keyword>
<evidence type="ECO:0000313" key="3">
    <source>
        <dbReference type="EMBL" id="GAA4304077.1"/>
    </source>
</evidence>
<dbReference type="Pfam" id="PF01835">
    <property type="entry name" value="MG2"/>
    <property type="match status" value="1"/>
</dbReference>
<dbReference type="InterPro" id="IPR011990">
    <property type="entry name" value="TPR-like_helical_dom_sf"/>
</dbReference>
<name>A0ABP8FIB9_9BACT</name>
<organism evidence="3 4">
    <name type="scientific">Compostibacter hankyongensis</name>
    <dbReference type="NCBI Taxonomy" id="1007089"/>
    <lineage>
        <taxon>Bacteria</taxon>
        <taxon>Pseudomonadati</taxon>
        <taxon>Bacteroidota</taxon>
        <taxon>Chitinophagia</taxon>
        <taxon>Chitinophagales</taxon>
        <taxon>Chitinophagaceae</taxon>
        <taxon>Compostibacter</taxon>
    </lineage>
</organism>
<dbReference type="Gene3D" id="2.60.40.1930">
    <property type="match status" value="1"/>
</dbReference>
<reference evidence="4" key="1">
    <citation type="journal article" date="2019" name="Int. J. Syst. Evol. Microbiol.">
        <title>The Global Catalogue of Microorganisms (GCM) 10K type strain sequencing project: providing services to taxonomists for standard genome sequencing and annotation.</title>
        <authorList>
            <consortium name="The Broad Institute Genomics Platform"/>
            <consortium name="The Broad Institute Genome Sequencing Center for Infectious Disease"/>
            <person name="Wu L."/>
            <person name="Ma J."/>
        </authorList>
    </citation>
    <scope>NUCLEOTIDE SEQUENCE [LARGE SCALE GENOMIC DNA]</scope>
    <source>
        <strain evidence="4">JCM 17664</strain>
    </source>
</reference>
<dbReference type="SUPFAM" id="SSF48239">
    <property type="entry name" value="Terpenoid cyclases/Protein prenyltransferases"/>
    <property type="match status" value="1"/>
</dbReference>
<dbReference type="EMBL" id="BAABFN010000001">
    <property type="protein sequence ID" value="GAA4304077.1"/>
    <property type="molecule type" value="Genomic_DNA"/>
</dbReference>
<feature type="domain" description="Alpha-2-macroglobulin" evidence="2">
    <location>
        <begin position="1217"/>
        <end position="1307"/>
    </location>
</feature>
<protein>
    <submittedName>
        <fullName evidence="3">Alpha-2-macroglobulin family protein</fullName>
    </submittedName>
</protein>
<sequence length="1988" mass="224310">MLAQSFDYDAAWKRVTELEAKNLPRSAWDAVKLIYQHAKKDRQEGQQIKSLIHQLKYREQVEDSAQQQNFAALEAEIKAADAPARQILESMLAELYWDYLRQNRYKLYNRTTVQNNPGDDISTWDAAQLNRAIAVHYQASLVPAGQLQKTAIDTLPELIEKGEHTAALRPTLYDLLAQRALDYFRNDENGITRPADVFSLSDPAAFAPAREFAHTDFNTTDTAAPAYRALLLFGQLIAVHLDDSRPDALIDADIQRLQFAWEKSVSPDKDSLYEHALQQLIQQYPRNATASQAYYLLAQQYYSRAQQYHPLTDTLHRYDALKAKALAEEAVKTFPHSEGGISCAALLREIQRPQITLQSEKVNVPDKPFRTLVEYRNIKTAFFRVVKADADGPEAQTDSGYWNKILHQPVLKQWQVSLPDTRDYQEHAAEIKVEGLPPGSYLLLAADEAGFSRETATLALSVSDLSYTGDNKGNYWVLHRETGKPLKDVQVKAWVSRYDNKARKNIKSLQGKYVTDANGHFRVTRKEKDYAGIMLELTLGKDHLSSDNYQYIPYNVSGNTPEKKRKPRLFLFTDRSIYRPGQTVYFKGLVTQQPAPGGSWHTVENYKGSIYLYDANHQVVDSLPVTTNAYGSYAGQFKLPEGSLNGNFSLQDDSLGGTQYFSVEEYKRPKFYVELQPPSSAYRLNDSVRVQGKAVSYAGASVMNGTVKYRVVRRARIIPLGFRSYLPIRPLPQQEIAQGEATTDAEGNFSVPFVMRPDENVPREQQPVFHYLVYADVTDISGETRSGTADLAAGYQSLVLELDIPEKLSSDSLQRIRIHSMSVSDTFRPAEVQLSVKQLEAPDRELRNRYWQQPDQFVISESEYHRDFPYDVYRDEDDPARWVVLKEVLSKRDSSHADGHFLDRAAGQQLPSGWYAVTATAEDKDGNTVKAIRYVQVYGSKDRKPSGPAVFWHTLSSGEAAPGDKVELLLGSAGDGYVLLRQKSGRQPKEDQQLVSLRNEIKRISVPVNESDRGGILLSYLMVKHNRIYSGDTLIRVPWTNKQLQLSWSTFRDKTLPGEQEKWRLKIAGPGGQQATAELLAAMYDASLDVFRSHNWATPATLYPTLAEGNAWHTDNNFNAVRSRDYYRPDTAVQDSYEKTYAQLNWFGYPHSRRIGIMLRGQAAGVMAKSDASPAPAQEVVVVGYGAQEKKAITGSVAMPAPAPPPAMQVRKNLQETAFFFPQLHADAEGSISLEFTMPEALTRWRLMMLAHTPDLAYGYAEKEVITQKKLMVTPNLPRFLRNGDEISIAARIDNLSEATLSGKARLQLLDAETLEPVGRLFGQDSVQSFSVEAGRSSAVRFALKIPEDFHSALTCRITADAGTYSDGEENVLPVLSNRMLVTETLPLNMPEAGTKHFRMDKLLQSGASSTLQSYSLTAEFTTNPAWYAVQALPYLAEYPHSCAEQLFNRYYAVSVGRHIAQTQPNIEKVFDTWRKDTSALRSNLQKNEDLKSVLLDASPWVRDAKNEAERKQQLAGFFDTVRLQAQSTQTLEQLQQLQTPNGGFSWFGGMQDDRYITQYILSGIGHLQQLGIPQQSSIIRGITTRALPYLDQRIREDYQRILQDKTKKDDDHLSNLAIQYLYMRSFFPSIPVGDSARTAYNYFMAQAQQHWTRQSIYMQGMIALVLHRSGSEKTATDIIRSLKETATYSPEMGMYWKKMKGGFYWYEAPVETQALLIEAFAEIARDTRTVDRLKTWLLKQKQTRNWPSTKSTADACYALLLQGSNWPEQQPEVRLALGKETVDSRNEKTEAGTGYFQKKFPATAVRPEMGDITVQLESGSAAGPAWGAVYWQYFENLDKITGAATSLSIQKALYRQENTAKGPVLVPLKDNEVLHVGDRIVSRMVLRTDRDLEYVHLKDMRASCFEPLQVLSGYQWKEGAGYYSETKDASMNFFFDHLPKGTHVLEYPMVVGSAGDFSNGISTVQCMYAPEFAAHAGGQRVRVEERK</sequence>
<dbReference type="Gene3D" id="1.25.40.10">
    <property type="entry name" value="Tetratricopeptide repeat domain"/>
    <property type="match status" value="1"/>
</dbReference>
<dbReference type="Proteomes" id="UP001501207">
    <property type="component" value="Unassembled WGS sequence"/>
</dbReference>
<dbReference type="InterPro" id="IPR051802">
    <property type="entry name" value="YfhM-like"/>
</dbReference>
<dbReference type="PANTHER" id="PTHR40094:SF1">
    <property type="entry name" value="UBIQUITIN DOMAIN-CONTAINING PROTEIN"/>
    <property type="match status" value="1"/>
</dbReference>
<dbReference type="InterPro" id="IPR041246">
    <property type="entry name" value="Bact_MG10"/>
</dbReference>
<gene>
    <name evidence="3" type="ORF">GCM10023143_08130</name>
</gene>
<dbReference type="SMART" id="SM01360">
    <property type="entry name" value="A2M"/>
    <property type="match status" value="1"/>
</dbReference>
<comment type="caution">
    <text evidence="3">The sequence shown here is derived from an EMBL/GenBank/DDBJ whole genome shotgun (WGS) entry which is preliminary data.</text>
</comment>
<evidence type="ECO:0000313" key="4">
    <source>
        <dbReference type="Proteomes" id="UP001501207"/>
    </source>
</evidence>
<comment type="similarity">
    <text evidence="1">Belongs to the protease inhibitor I39 (alpha-2-macroglobulin) family. Bacterial alpha-2-macroglobulin subfamily.</text>
</comment>
<dbReference type="InterPro" id="IPR001599">
    <property type="entry name" value="Macroglobln_a2"/>
</dbReference>
<dbReference type="InterPro" id="IPR002890">
    <property type="entry name" value="MG2"/>
</dbReference>
<accession>A0ABP8FIB9</accession>
<proteinExistence type="inferred from homology"/>
<dbReference type="PANTHER" id="PTHR40094">
    <property type="entry name" value="ALPHA-2-MACROGLOBULIN HOMOLOG"/>
    <property type="match status" value="1"/>
</dbReference>
<evidence type="ECO:0000259" key="2">
    <source>
        <dbReference type="SMART" id="SM01360"/>
    </source>
</evidence>
<dbReference type="Pfam" id="PF17973">
    <property type="entry name" value="bMG10"/>
    <property type="match status" value="1"/>
</dbReference>